<name>A0A1V4K436_PATFA</name>
<evidence type="ECO:0000313" key="1">
    <source>
        <dbReference type="EMBL" id="OPJ79240.1"/>
    </source>
</evidence>
<evidence type="ECO:0000313" key="2">
    <source>
        <dbReference type="Proteomes" id="UP000190648"/>
    </source>
</evidence>
<dbReference type="Proteomes" id="UP000190648">
    <property type="component" value="Unassembled WGS sequence"/>
</dbReference>
<accession>A0A1V4K436</accession>
<proteinExistence type="predicted"/>
<organism evidence="1 2">
    <name type="scientific">Patagioenas fasciata monilis</name>
    <dbReference type="NCBI Taxonomy" id="372326"/>
    <lineage>
        <taxon>Eukaryota</taxon>
        <taxon>Metazoa</taxon>
        <taxon>Chordata</taxon>
        <taxon>Craniata</taxon>
        <taxon>Vertebrata</taxon>
        <taxon>Euteleostomi</taxon>
        <taxon>Archelosauria</taxon>
        <taxon>Archosauria</taxon>
        <taxon>Dinosauria</taxon>
        <taxon>Saurischia</taxon>
        <taxon>Theropoda</taxon>
        <taxon>Coelurosauria</taxon>
        <taxon>Aves</taxon>
        <taxon>Neognathae</taxon>
        <taxon>Neoaves</taxon>
        <taxon>Columbimorphae</taxon>
        <taxon>Columbiformes</taxon>
        <taxon>Columbidae</taxon>
        <taxon>Patagioenas</taxon>
    </lineage>
</organism>
<dbReference type="EMBL" id="LSYS01004732">
    <property type="protein sequence ID" value="OPJ79240.1"/>
    <property type="molecule type" value="Genomic_DNA"/>
</dbReference>
<keyword evidence="2" id="KW-1185">Reference proteome</keyword>
<sequence length="116" mass="12454">MYVELISLTVPTVCHLNGDYCLQMIRDKTSPCGAVVGSKSKKPKCYTLLHRQRLAAAAGPPLLPSALWDCSPGCTRSCPGPALLSLSSAHLPLLSSPLTMLLEMLQDTQASLLQFN</sequence>
<gene>
    <name evidence="1" type="ORF">AV530_005135</name>
</gene>
<dbReference type="AlphaFoldDB" id="A0A1V4K436"/>
<comment type="caution">
    <text evidence="1">The sequence shown here is derived from an EMBL/GenBank/DDBJ whole genome shotgun (WGS) entry which is preliminary data.</text>
</comment>
<reference evidence="1 2" key="1">
    <citation type="submission" date="2016-02" db="EMBL/GenBank/DDBJ databases">
        <title>Band-tailed pigeon sequencing and assembly.</title>
        <authorList>
            <person name="Soares A.E."/>
            <person name="Novak B.J."/>
            <person name="Rice E.S."/>
            <person name="O'Connell B."/>
            <person name="Chang D."/>
            <person name="Weber S."/>
            <person name="Shapiro B."/>
        </authorList>
    </citation>
    <scope>NUCLEOTIDE SEQUENCE [LARGE SCALE GENOMIC DNA]</scope>
    <source>
        <strain evidence="1">BTP2013</strain>
        <tissue evidence="1">Blood</tissue>
    </source>
</reference>
<protein>
    <submittedName>
        <fullName evidence="1">Uncharacterized protein</fullName>
    </submittedName>
</protein>